<evidence type="ECO:0000256" key="5">
    <source>
        <dbReference type="ARBA" id="ARBA00022737"/>
    </source>
</evidence>
<evidence type="ECO:0000256" key="8">
    <source>
        <dbReference type="ARBA" id="ARBA00023015"/>
    </source>
</evidence>
<keyword evidence="5" id="KW-0677">Repeat</keyword>
<dbReference type="EMBL" id="OX395127">
    <property type="protein sequence ID" value="CAI5768833.1"/>
    <property type="molecule type" value="Genomic_DNA"/>
</dbReference>
<dbReference type="GO" id="GO:0000978">
    <property type="term" value="F:RNA polymerase II cis-regulatory region sequence-specific DNA binding"/>
    <property type="evidence" value="ECO:0007669"/>
    <property type="project" value="TreeGrafter"/>
</dbReference>
<gene>
    <name evidence="16" type="ORF">PODLI_1B039640</name>
</gene>
<dbReference type="PROSITE" id="PS50805">
    <property type="entry name" value="KRAB"/>
    <property type="match status" value="1"/>
</dbReference>
<evidence type="ECO:0000313" key="16">
    <source>
        <dbReference type="EMBL" id="CAI5768833.1"/>
    </source>
</evidence>
<dbReference type="SUPFAM" id="SSF109640">
    <property type="entry name" value="KRAB domain (Kruppel-associated box)"/>
    <property type="match status" value="1"/>
</dbReference>
<keyword evidence="3" id="KW-0597">Phosphoprotein</keyword>
<dbReference type="InterPro" id="IPR001909">
    <property type="entry name" value="KRAB"/>
</dbReference>
<dbReference type="PANTHER" id="PTHR23235:SF142">
    <property type="entry name" value="ZINC FINGER PROTEIN 384"/>
    <property type="match status" value="1"/>
</dbReference>
<keyword evidence="10" id="KW-0539">Nucleus</keyword>
<evidence type="ECO:0000256" key="6">
    <source>
        <dbReference type="ARBA" id="ARBA00022771"/>
    </source>
</evidence>
<dbReference type="InterPro" id="IPR013087">
    <property type="entry name" value="Znf_C2H2_type"/>
</dbReference>
<feature type="transmembrane region" description="Helical" evidence="12">
    <location>
        <begin position="9"/>
        <end position="29"/>
    </location>
</feature>
<dbReference type="FunFam" id="3.30.160.60:FF:002343">
    <property type="entry name" value="Zinc finger protein 33A"/>
    <property type="match status" value="3"/>
</dbReference>
<evidence type="ECO:0000256" key="7">
    <source>
        <dbReference type="ARBA" id="ARBA00022833"/>
    </source>
</evidence>
<dbReference type="GO" id="GO:0000981">
    <property type="term" value="F:DNA-binding transcription factor activity, RNA polymerase II-specific"/>
    <property type="evidence" value="ECO:0007669"/>
    <property type="project" value="TreeGrafter"/>
</dbReference>
<dbReference type="InterPro" id="IPR003309">
    <property type="entry name" value="SCAN_dom"/>
</dbReference>
<evidence type="ECO:0000256" key="12">
    <source>
        <dbReference type="SAM" id="Phobius"/>
    </source>
</evidence>
<feature type="domain" description="C2H2-type" evidence="13">
    <location>
        <begin position="479"/>
        <end position="506"/>
    </location>
</feature>
<evidence type="ECO:0000259" key="15">
    <source>
        <dbReference type="PROSITE" id="PS50805"/>
    </source>
</evidence>
<feature type="domain" description="C2H2-type" evidence="13">
    <location>
        <begin position="535"/>
        <end position="562"/>
    </location>
</feature>
<feature type="domain" description="C2H2-type" evidence="13">
    <location>
        <begin position="563"/>
        <end position="590"/>
    </location>
</feature>
<dbReference type="SMART" id="SM00355">
    <property type="entry name" value="ZnF_C2H2"/>
    <property type="match status" value="9"/>
</dbReference>
<dbReference type="InterPro" id="IPR038269">
    <property type="entry name" value="SCAN_sf"/>
</dbReference>
<evidence type="ECO:0000256" key="10">
    <source>
        <dbReference type="ARBA" id="ARBA00023242"/>
    </source>
</evidence>
<keyword evidence="12" id="KW-0472">Membrane</keyword>
<dbReference type="PANTHER" id="PTHR23235">
    <property type="entry name" value="KRUEPPEL-LIKE TRANSCRIPTION FACTOR"/>
    <property type="match status" value="1"/>
</dbReference>
<dbReference type="SUPFAM" id="SSF47353">
    <property type="entry name" value="Retrovirus capsid dimerization domain-like"/>
    <property type="match status" value="1"/>
</dbReference>
<organism evidence="16 17">
    <name type="scientific">Podarcis lilfordi</name>
    <name type="common">Lilford's wall lizard</name>
    <dbReference type="NCBI Taxonomy" id="74358"/>
    <lineage>
        <taxon>Eukaryota</taxon>
        <taxon>Metazoa</taxon>
        <taxon>Chordata</taxon>
        <taxon>Craniata</taxon>
        <taxon>Vertebrata</taxon>
        <taxon>Euteleostomi</taxon>
        <taxon>Lepidosauria</taxon>
        <taxon>Squamata</taxon>
        <taxon>Bifurcata</taxon>
        <taxon>Unidentata</taxon>
        <taxon>Episquamata</taxon>
        <taxon>Laterata</taxon>
        <taxon>Lacertibaenia</taxon>
        <taxon>Lacertidae</taxon>
        <taxon>Podarcis</taxon>
    </lineage>
</organism>
<dbReference type="PROSITE" id="PS50804">
    <property type="entry name" value="SCAN_BOX"/>
    <property type="match status" value="1"/>
</dbReference>
<evidence type="ECO:0000256" key="2">
    <source>
        <dbReference type="ARBA" id="ARBA00006991"/>
    </source>
</evidence>
<comment type="similarity">
    <text evidence="2">Belongs to the krueppel C2H2-type zinc-finger protein family.</text>
</comment>
<keyword evidence="6 11" id="KW-0863">Zinc-finger</keyword>
<dbReference type="Pfam" id="PF02023">
    <property type="entry name" value="SCAN"/>
    <property type="match status" value="1"/>
</dbReference>
<dbReference type="InterPro" id="IPR036236">
    <property type="entry name" value="Znf_C2H2_sf"/>
</dbReference>
<feature type="domain" description="C2H2-type" evidence="13">
    <location>
        <begin position="675"/>
        <end position="702"/>
    </location>
</feature>
<keyword evidence="4" id="KW-0479">Metal-binding</keyword>
<protein>
    <submittedName>
        <fullName evidence="16">Finger 773-like</fullName>
    </submittedName>
</protein>
<dbReference type="CDD" id="cd07936">
    <property type="entry name" value="SCAN"/>
    <property type="match status" value="1"/>
</dbReference>
<dbReference type="Proteomes" id="UP001178461">
    <property type="component" value="Chromosome 2"/>
</dbReference>
<evidence type="ECO:0000256" key="11">
    <source>
        <dbReference type="PROSITE-ProRule" id="PRU00042"/>
    </source>
</evidence>
<feature type="domain" description="KRAB" evidence="15">
    <location>
        <begin position="319"/>
        <end position="392"/>
    </location>
</feature>
<dbReference type="Gene3D" id="1.10.4020.10">
    <property type="entry name" value="DNA breaking-rejoining enzymes"/>
    <property type="match status" value="1"/>
</dbReference>
<dbReference type="SMART" id="SM00431">
    <property type="entry name" value="SCAN"/>
    <property type="match status" value="1"/>
</dbReference>
<dbReference type="Pfam" id="PF00096">
    <property type="entry name" value="zf-C2H2"/>
    <property type="match status" value="9"/>
</dbReference>
<dbReference type="GO" id="GO:0005634">
    <property type="term" value="C:nucleus"/>
    <property type="evidence" value="ECO:0007669"/>
    <property type="project" value="UniProtKB-SubCell"/>
</dbReference>
<evidence type="ECO:0000256" key="9">
    <source>
        <dbReference type="ARBA" id="ARBA00023163"/>
    </source>
</evidence>
<dbReference type="Pfam" id="PF01352">
    <property type="entry name" value="KRAB"/>
    <property type="match status" value="1"/>
</dbReference>
<dbReference type="PROSITE" id="PS00028">
    <property type="entry name" value="ZINC_FINGER_C2H2_1"/>
    <property type="match status" value="9"/>
</dbReference>
<dbReference type="FunFam" id="3.30.160.60:FF:002315">
    <property type="match status" value="1"/>
</dbReference>
<dbReference type="CDD" id="cd07765">
    <property type="entry name" value="KRAB_A-box"/>
    <property type="match status" value="1"/>
</dbReference>
<evidence type="ECO:0000256" key="1">
    <source>
        <dbReference type="ARBA" id="ARBA00004123"/>
    </source>
</evidence>
<comment type="subcellular location">
    <subcellularLocation>
        <location evidence="1">Nucleus</location>
    </subcellularLocation>
</comment>
<evidence type="ECO:0000256" key="3">
    <source>
        <dbReference type="ARBA" id="ARBA00022553"/>
    </source>
</evidence>
<keyword evidence="12" id="KW-1133">Transmembrane helix</keyword>
<sequence length="706" mass="80247">MKSLRREIILLPSSFLSPFSFFALFFFFYCLVRCSSWNSCPSRGHPSLLAKHLSLRRVQEGGLANFAGHRHPPLQRQSNSGSLWFGNKILRRARKSLDSFRELWEMEKPDSAAPWGGKDPHVTQTGSTGEVWERNVQQILGEGNASSDIQRQHFRAFCYQEAEGPREVCSRLHHLYRQWLKPEKHTKAQMLDLVVLEQFLTILPPEMESWVRECGAETSSQAVALAEGFLLSQVEEKRQEEKEQIQRLKNGGLPFYDTEKVRPASRRRQLFWRAIPEGSGTDASPSLGSRTPLPDHPSLSLLCDKEEMVFIQLPGQGSLTFEEVAVFFTEEEWALLDPGQRALQWEVTMENYGNLVSLGNRQNNENNGETSMLTSENEAWKEMFANQEAPQKSMNGEEKSTATQDIDVHVPLNSQDHKGSSRKSCPVRGEPYKYQSQSSICYSIQTEEKAYKCLECGKSFSRGGDLNVHQRTHTGEKPFTCMECGKSFSRRDHLTLHQRTHTGEKPFKCMVCEKSFKHGKSLTAHQRTHTWDKSFICIECGKSFHESSDLTEHQRTHTGVKPYKCMECGKSFSQSGGLAAHQRTHTWAKPFKCMECGKSFHRNCDLTVHQRTHTGVKPHKCMECGKSFCQSGGLAAHQRTHTGEKPFKCLECGKSFSRNYHLTLHKRTHTKEKPYQCTRCGESFSGSDGLTVHLGTHAVDKPSKGM</sequence>
<feature type="domain" description="C2H2-type" evidence="13">
    <location>
        <begin position="619"/>
        <end position="646"/>
    </location>
</feature>
<keyword evidence="8" id="KW-0805">Transcription regulation</keyword>
<dbReference type="PROSITE" id="PS50157">
    <property type="entry name" value="ZINC_FINGER_C2H2_2"/>
    <property type="match status" value="9"/>
</dbReference>
<dbReference type="InterPro" id="IPR036051">
    <property type="entry name" value="KRAB_dom_sf"/>
</dbReference>
<dbReference type="GO" id="GO:0008270">
    <property type="term" value="F:zinc ion binding"/>
    <property type="evidence" value="ECO:0007669"/>
    <property type="project" value="UniProtKB-KW"/>
</dbReference>
<dbReference type="FunFam" id="3.30.160.60:FF:000358">
    <property type="entry name" value="zinc finger protein 24"/>
    <property type="match status" value="1"/>
</dbReference>
<dbReference type="FunFam" id="3.30.160.60:FF:000100">
    <property type="entry name" value="Zinc finger 45-like"/>
    <property type="match status" value="1"/>
</dbReference>
<dbReference type="Gene3D" id="6.10.140.140">
    <property type="match status" value="1"/>
</dbReference>
<evidence type="ECO:0000259" key="13">
    <source>
        <dbReference type="PROSITE" id="PS50157"/>
    </source>
</evidence>
<dbReference type="FunFam" id="3.30.160.60:FF:000739">
    <property type="entry name" value="Zgc:171418 protein"/>
    <property type="match status" value="1"/>
</dbReference>
<proteinExistence type="inferred from homology"/>
<keyword evidence="7" id="KW-0862">Zinc</keyword>
<name>A0AA35P1H0_9SAUR</name>
<dbReference type="SMART" id="SM00349">
    <property type="entry name" value="KRAB"/>
    <property type="match status" value="1"/>
</dbReference>
<reference evidence="16" key="1">
    <citation type="submission" date="2022-12" db="EMBL/GenBank/DDBJ databases">
        <authorList>
            <person name="Alioto T."/>
            <person name="Alioto T."/>
            <person name="Gomez Garrido J."/>
        </authorList>
    </citation>
    <scope>NUCLEOTIDE SEQUENCE</scope>
</reference>
<dbReference type="AlphaFoldDB" id="A0AA35P1H0"/>
<evidence type="ECO:0000256" key="4">
    <source>
        <dbReference type="ARBA" id="ARBA00022723"/>
    </source>
</evidence>
<evidence type="ECO:0000313" key="17">
    <source>
        <dbReference type="Proteomes" id="UP001178461"/>
    </source>
</evidence>
<dbReference type="FunFam" id="1.10.4020.10:FF:000005">
    <property type="entry name" value="Uncharacterized protein"/>
    <property type="match status" value="1"/>
</dbReference>
<accession>A0AA35P1H0</accession>
<feature type="domain" description="C2H2-type" evidence="13">
    <location>
        <begin position="647"/>
        <end position="674"/>
    </location>
</feature>
<feature type="domain" description="C2H2-type" evidence="13">
    <location>
        <begin position="451"/>
        <end position="478"/>
    </location>
</feature>
<dbReference type="SUPFAM" id="SSF57667">
    <property type="entry name" value="beta-beta-alpha zinc fingers"/>
    <property type="match status" value="5"/>
</dbReference>
<keyword evidence="9" id="KW-0804">Transcription</keyword>
<evidence type="ECO:0000259" key="14">
    <source>
        <dbReference type="PROSITE" id="PS50804"/>
    </source>
</evidence>
<keyword evidence="12" id="KW-0812">Transmembrane</keyword>
<feature type="domain" description="C2H2-type" evidence="13">
    <location>
        <begin position="591"/>
        <end position="618"/>
    </location>
</feature>
<feature type="domain" description="C2H2-type" evidence="13">
    <location>
        <begin position="507"/>
        <end position="534"/>
    </location>
</feature>
<dbReference type="FunFam" id="3.30.160.60:FF:001430">
    <property type="entry name" value="Uncharacterized protein"/>
    <property type="match status" value="1"/>
</dbReference>
<keyword evidence="17" id="KW-1185">Reference proteome</keyword>
<dbReference type="Gene3D" id="3.30.160.60">
    <property type="entry name" value="Classic Zinc Finger"/>
    <property type="match status" value="9"/>
</dbReference>
<dbReference type="FunFam" id="3.30.160.60:FF:000806">
    <property type="entry name" value="Zinc finger protein"/>
    <property type="match status" value="1"/>
</dbReference>
<feature type="domain" description="SCAN box" evidence="14">
    <location>
        <begin position="151"/>
        <end position="229"/>
    </location>
</feature>